<feature type="chain" id="PRO_5003413245" description="Interleukin-17 receptor B" evidence="17">
    <location>
        <begin position="18"/>
        <end position="488"/>
    </location>
</feature>
<dbReference type="GO" id="GO:0005886">
    <property type="term" value="C:plasma membrane"/>
    <property type="evidence" value="ECO:0007669"/>
    <property type="project" value="UniProtKB-SubCell"/>
</dbReference>
<keyword evidence="9" id="KW-0675">Receptor</keyword>
<evidence type="ECO:0000256" key="11">
    <source>
        <dbReference type="ARBA" id="ARBA00055270"/>
    </source>
</evidence>
<dbReference type="InterPro" id="IPR038683">
    <property type="entry name" value="IL17RA/B_FnIII-like_1_sf"/>
</dbReference>
<dbReference type="InterPro" id="IPR039465">
    <property type="entry name" value="IL-17_rcpt-like"/>
</dbReference>
<feature type="transmembrane region" description="Helical" evidence="16">
    <location>
        <begin position="316"/>
        <end position="338"/>
    </location>
</feature>
<dbReference type="PANTHER" id="PTHR15583:SF11">
    <property type="entry name" value="INTERLEUKIN-17 RECEPTOR B"/>
    <property type="match status" value="1"/>
</dbReference>
<dbReference type="eggNOG" id="ENOG502RD98">
    <property type="taxonomic scope" value="Eukaryota"/>
</dbReference>
<reference evidence="19 20" key="1">
    <citation type="submission" date="2009-12" db="EMBL/GenBank/DDBJ databases">
        <title>The Genome Sequence of Anolis carolinensis (Green Anole Lizard).</title>
        <authorList>
            <consortium name="The Genome Sequencing Platform"/>
            <person name="Di Palma F."/>
            <person name="Alfoldi J."/>
            <person name="Heiman D."/>
            <person name="Young S."/>
            <person name="Grabherr M."/>
            <person name="Johnson J."/>
            <person name="Lander E.S."/>
            <person name="Lindblad-Toh K."/>
        </authorList>
    </citation>
    <scope>NUCLEOTIDE SEQUENCE [LARGE SCALE GENOMIC DNA]</scope>
    <source>
        <strain evidence="19 20">JBL SC #1</strain>
    </source>
</reference>
<keyword evidence="3" id="KW-1003">Cell membrane</keyword>
<dbReference type="InterPro" id="IPR043046">
    <property type="entry name" value="IL17RA/B_FnIII-like_2_sf"/>
</dbReference>
<dbReference type="Gene3D" id="2.60.40.2160">
    <property type="entry name" value="Interleukin-17 receptor A/B, fibronectin-III-like domain 1"/>
    <property type="match status" value="1"/>
</dbReference>
<feature type="signal peptide" evidence="17">
    <location>
        <begin position="1"/>
        <end position="17"/>
    </location>
</feature>
<keyword evidence="5 16" id="KW-0812">Transmembrane</keyword>
<keyword evidence="6 17" id="KW-0732">Signal</keyword>
<evidence type="ECO:0000256" key="7">
    <source>
        <dbReference type="ARBA" id="ARBA00022989"/>
    </source>
</evidence>
<dbReference type="PANTHER" id="PTHR15583">
    <property type="entry name" value="INTERLEUKIN-17 RECEPTOR"/>
    <property type="match status" value="1"/>
</dbReference>
<keyword evidence="20" id="KW-1185">Reference proteome</keyword>
<dbReference type="HOGENOM" id="CLU_037593_0_0_1"/>
<dbReference type="GO" id="GO:0032754">
    <property type="term" value="P:positive regulation of interleukin-5 production"/>
    <property type="evidence" value="ECO:0007669"/>
    <property type="project" value="Ensembl"/>
</dbReference>
<evidence type="ECO:0000256" key="1">
    <source>
        <dbReference type="ARBA" id="ARBA00004251"/>
    </source>
</evidence>
<accession>G1KLE5</accession>
<organism evidence="19 20">
    <name type="scientific">Anolis carolinensis</name>
    <name type="common">Green anole</name>
    <name type="synonym">American chameleon</name>
    <dbReference type="NCBI Taxonomy" id="28377"/>
    <lineage>
        <taxon>Eukaryota</taxon>
        <taxon>Metazoa</taxon>
        <taxon>Chordata</taxon>
        <taxon>Craniata</taxon>
        <taxon>Vertebrata</taxon>
        <taxon>Euteleostomi</taxon>
        <taxon>Lepidosauria</taxon>
        <taxon>Squamata</taxon>
        <taxon>Bifurcata</taxon>
        <taxon>Unidentata</taxon>
        <taxon>Episquamata</taxon>
        <taxon>Toxicofera</taxon>
        <taxon>Iguania</taxon>
        <taxon>Dactyloidae</taxon>
        <taxon>Anolis</taxon>
    </lineage>
</organism>
<dbReference type="InParanoid" id="G1KLE5"/>
<dbReference type="GO" id="GO:0009986">
    <property type="term" value="C:cell surface"/>
    <property type="evidence" value="ECO:0007669"/>
    <property type="project" value="Ensembl"/>
</dbReference>
<dbReference type="RefSeq" id="XP_008103452.1">
    <property type="nucleotide sequence ID" value="XM_008105245.3"/>
</dbReference>
<feature type="transmembrane region" description="Helical" evidence="16">
    <location>
        <begin position="274"/>
        <end position="296"/>
    </location>
</feature>
<dbReference type="FunFam" id="2.60.40.2150:FF:000001">
    <property type="entry name" value="Interleukin 17 receptor B"/>
    <property type="match status" value="1"/>
</dbReference>
<evidence type="ECO:0000256" key="3">
    <source>
        <dbReference type="ARBA" id="ARBA00022475"/>
    </source>
</evidence>
<proteinExistence type="predicted"/>
<dbReference type="Proteomes" id="UP000001646">
    <property type="component" value="Chromosome 2"/>
</dbReference>
<evidence type="ECO:0000256" key="9">
    <source>
        <dbReference type="ARBA" id="ARBA00023170"/>
    </source>
</evidence>
<dbReference type="FunFam" id="2.60.40.2160:FF:000002">
    <property type="entry name" value="Interleukin 17 receptor B"/>
    <property type="match status" value="1"/>
</dbReference>
<dbReference type="Pfam" id="PF16556">
    <property type="entry name" value="IL17R_fnIII_D1"/>
    <property type="match status" value="1"/>
</dbReference>
<gene>
    <name evidence="19" type="primary">IL17RB</name>
</gene>
<comment type="subunit">
    <text evidence="12">Interacts with DAZAP2. Interacts with TRAF3IP2.</text>
</comment>
<evidence type="ECO:0000256" key="16">
    <source>
        <dbReference type="SAM" id="Phobius"/>
    </source>
</evidence>
<evidence type="ECO:0000259" key="18">
    <source>
        <dbReference type="PROSITE" id="PS51534"/>
    </source>
</evidence>
<dbReference type="Gene3D" id="2.60.40.2150">
    <property type="entry name" value="Interleukin-17 receptor A/B, fibronectin-III-like domain 2"/>
    <property type="match status" value="1"/>
</dbReference>
<dbReference type="FunFam" id="3.40.50.11530:FF:000004">
    <property type="entry name" value="Interleukin 17 receptor B"/>
    <property type="match status" value="1"/>
</dbReference>
<keyword evidence="10" id="KW-0325">Glycoprotein</keyword>
<dbReference type="GO" id="GO:0050729">
    <property type="term" value="P:positive regulation of inflammatory response"/>
    <property type="evidence" value="ECO:0007669"/>
    <property type="project" value="Ensembl"/>
</dbReference>
<sequence length="488" mass="56309">MLWLLLFLSAAPTLGGAQPFIVCHVENGPSPELWRKHNFTPSDLSNISAEIVEMDGICQLNITWILKADASILYLNATKICVTPGRPYCVRCHYIGKFQNQTRPDLQNWQFHYVGFPVEENKQYIISAYNLPPANLNEDHPTKKAYLRSPDCQNDILKHCNSCIEKGSLWDPNITICYRESEVEVNFTASRFCPEYKILLYESDIFSDPTVLDVFTSKGNDTRISKRMPVNDQRSKIFIDLIPFFPRCRGNCRRHSEYQEQCTRSDEPEIALPGKYVCISVALLLIICTFAAVLYFKRKHGTAKNWIFFYHKVKPIPIRILIVYSLDACFQHIVLVFAEFLHERCRSDVVIDVWQRRKIAETGPVQWLASQKEMADKIIFLSQSHMSTVCDSVCEKTIENNKNSECMFTLALNLFCSDLKNQSSLHKYMVVSFNETHQAKCIPSLLNSCPKYFLMKDIDSFCRDLSLSQHEGTKTKCSWRSKMKFSSL</sequence>
<dbReference type="GeneTree" id="ENSGT00940000161145"/>
<dbReference type="GO" id="GO:0032736">
    <property type="term" value="P:positive regulation of interleukin-13 production"/>
    <property type="evidence" value="ECO:0007669"/>
    <property type="project" value="Ensembl"/>
</dbReference>
<dbReference type="InterPro" id="IPR032356">
    <property type="entry name" value="IL17R_A/B_N"/>
</dbReference>
<evidence type="ECO:0000256" key="5">
    <source>
        <dbReference type="ARBA" id="ARBA00022692"/>
    </source>
</evidence>
<dbReference type="Pfam" id="PF08357">
    <property type="entry name" value="SEFIR"/>
    <property type="match status" value="1"/>
</dbReference>
<keyword evidence="4" id="KW-0964">Secreted</keyword>
<evidence type="ECO:0000256" key="15">
    <source>
        <dbReference type="ARBA" id="ARBA00082527"/>
    </source>
</evidence>
<evidence type="ECO:0000256" key="13">
    <source>
        <dbReference type="ARBA" id="ARBA00069306"/>
    </source>
</evidence>
<dbReference type="GO" id="GO:0005576">
    <property type="term" value="C:extracellular region"/>
    <property type="evidence" value="ECO:0007669"/>
    <property type="project" value="UniProtKB-SubCell"/>
</dbReference>
<evidence type="ECO:0000256" key="10">
    <source>
        <dbReference type="ARBA" id="ARBA00023180"/>
    </source>
</evidence>
<reference evidence="19" key="3">
    <citation type="submission" date="2025-09" db="UniProtKB">
        <authorList>
            <consortium name="Ensembl"/>
        </authorList>
    </citation>
    <scope>IDENTIFICATION</scope>
</reference>
<dbReference type="Bgee" id="ENSACAG00000011738">
    <property type="expression patterns" value="Expressed in liver and 6 other cell types or tissues"/>
</dbReference>
<reference evidence="19" key="2">
    <citation type="submission" date="2025-08" db="UniProtKB">
        <authorList>
            <consortium name="Ensembl"/>
        </authorList>
    </citation>
    <scope>IDENTIFICATION</scope>
</reference>
<dbReference type="GO" id="GO:0005737">
    <property type="term" value="C:cytoplasm"/>
    <property type="evidence" value="ECO:0007669"/>
    <property type="project" value="Ensembl"/>
</dbReference>
<dbReference type="Gene3D" id="3.40.50.11530">
    <property type="match status" value="1"/>
</dbReference>
<comment type="function">
    <text evidence="11">Receptor for the pro-inflammatory cytokines IL17B and IL17E. May play a role in controlling the growth and/or differentiation of hematopoietic cells.</text>
</comment>
<evidence type="ECO:0000313" key="20">
    <source>
        <dbReference type="Proteomes" id="UP000001646"/>
    </source>
</evidence>
<feature type="domain" description="SEFIR" evidence="18">
    <location>
        <begin position="317"/>
        <end position="463"/>
    </location>
</feature>
<evidence type="ECO:0000256" key="6">
    <source>
        <dbReference type="ARBA" id="ARBA00022729"/>
    </source>
</evidence>
<dbReference type="STRING" id="28377.ENSACAP00000011473"/>
<evidence type="ECO:0000256" key="2">
    <source>
        <dbReference type="ARBA" id="ARBA00004613"/>
    </source>
</evidence>
<evidence type="ECO:0000256" key="17">
    <source>
        <dbReference type="SAM" id="SignalP"/>
    </source>
</evidence>
<evidence type="ECO:0000256" key="14">
    <source>
        <dbReference type="ARBA" id="ARBA00075335"/>
    </source>
</evidence>
<comment type="subcellular location">
    <subcellularLocation>
        <location evidence="1">Cell membrane</location>
        <topology evidence="1">Single-pass type I membrane protein</topology>
    </subcellularLocation>
    <subcellularLocation>
        <location evidence="2">Secreted</location>
    </subcellularLocation>
</comment>
<evidence type="ECO:0000256" key="8">
    <source>
        <dbReference type="ARBA" id="ARBA00023136"/>
    </source>
</evidence>
<name>G1KLE5_ANOCA</name>
<dbReference type="AlphaFoldDB" id="G1KLE5"/>
<evidence type="ECO:0000313" key="19">
    <source>
        <dbReference type="Ensembl" id="ENSACAP00000011473.3"/>
    </source>
</evidence>
<dbReference type="Ensembl" id="ENSACAT00000011713.4">
    <property type="protein sequence ID" value="ENSACAP00000011473.3"/>
    <property type="gene ID" value="ENSACAG00000011738.4"/>
</dbReference>
<dbReference type="PROSITE" id="PS51534">
    <property type="entry name" value="SEFIR"/>
    <property type="match status" value="1"/>
</dbReference>
<evidence type="ECO:0000256" key="12">
    <source>
        <dbReference type="ARBA" id="ARBA00062363"/>
    </source>
</evidence>
<keyword evidence="8 16" id="KW-0472">Membrane</keyword>
<dbReference type="KEGG" id="acs:103277948"/>
<dbReference type="OrthoDB" id="8963084at2759"/>
<dbReference type="GeneID" id="103277948"/>
<keyword evidence="7 16" id="KW-1133">Transmembrane helix</keyword>
<protein>
    <recommendedName>
        <fullName evidence="13">Interleukin-17 receptor B</fullName>
    </recommendedName>
    <alternativeName>
        <fullName evidence="14">IL-17 receptor homolog 1</fullName>
    </alternativeName>
    <alternativeName>
        <fullName evidence="15">Interleukin-17B receptor</fullName>
    </alternativeName>
</protein>
<dbReference type="InterPro" id="IPR013568">
    <property type="entry name" value="SEFIR_dom"/>
</dbReference>
<evidence type="ECO:0000256" key="4">
    <source>
        <dbReference type="ARBA" id="ARBA00022525"/>
    </source>
</evidence>
<dbReference type="GO" id="GO:0030368">
    <property type="term" value="F:interleukin-17 receptor activity"/>
    <property type="evidence" value="ECO:0000318"/>
    <property type="project" value="GO_Central"/>
</dbReference>
<dbReference type="CTD" id="55540"/>